<evidence type="ECO:0000259" key="2">
    <source>
        <dbReference type="Pfam" id="PF19273"/>
    </source>
</evidence>
<dbReference type="GO" id="GO:0006611">
    <property type="term" value="P:protein export from nucleus"/>
    <property type="evidence" value="ECO:0007669"/>
    <property type="project" value="InterPro"/>
</dbReference>
<dbReference type="Pfam" id="PF08389">
    <property type="entry name" value="Xpo1"/>
    <property type="match status" value="1"/>
</dbReference>
<accession>A0AAV7P0I8</accession>
<dbReference type="InterPro" id="IPR016024">
    <property type="entry name" value="ARM-type_fold"/>
</dbReference>
<dbReference type="GO" id="GO:0005049">
    <property type="term" value="F:nuclear export signal receptor activity"/>
    <property type="evidence" value="ECO:0007669"/>
    <property type="project" value="InterPro"/>
</dbReference>
<dbReference type="InterPro" id="IPR045065">
    <property type="entry name" value="XPO1/5"/>
</dbReference>
<sequence>MSAMEVKFICDVLSEAVTLILEPATSPERRAEAQQFCQEFLEMGELRVPCSLRLTEETQSTPVRLYALRVLEHHAREGRPDVSGGEGLLFKRSLMGLMLNGTRHILEEEACIKEALVRALLRLIQCNWPRRWPGLLDELRELCHKGASRCELAMLTLLRLSEEREPGLARALRLHVPGVLGLVHGLLQDSVQGHLFLKTRDTPPLQIQVHCRMIAAAIATLARYVKLAPAELLAANHFQLLEPLWFLLADGDLRLEAAECLLAALKRAAKIPHCKPLLGLLEDVAAQYVLRVPSRVAAEGLTERSYSFLRKQCQLLCVFGEQLCRAMDAHGAEDMPSTFGKYLDSLLAFTAHSSHYLSHLTQSTWKKLFSHKHLSQNRLLLTVLPRYLLATKTNLMTVCFPSKNCSRSCAYSHFDFLTDEDFHVFLKSFRKEQRQVLRLACRLYPNTCFRKASEFLKHQLLSSVDSVPIHSLTLDGFHCTPTSTYHQWEAVTFFINIIVETFSKNLQKQNLSVNVGIELLQRLLSFKTKDPLILACVPKNICTLLPFLNLKNEWLPQVLNKLLEIIEELKAPKPQALKSGRRDACSCVNRICRDQAQLLLPNFVILFNHIKQLLCNELLQLTLMEKSTLTEAMVILINHLKDYHRQKVFLEELMAPVSSLWLSNEMQKVFAEPDALVHYVCADLRTTNTVVESDMDLNSSEIIHCVATILGVLRWTCPADVETAKTGGFVDEVMSSGKPRYRNPCAEQILKLLDNVLVLINTQNMLYLPEIMSKMGKKYGEVLGLPSVANSSNLDLPQPLLDIYDPPEYKTALEKNQGFFCTLYASCFSILGYGASSLKRDFYSINSLVARLLGSAFINLENIPNYRLLSIVHNFMKPLVDSCPPEYYATFLSPIMRTFLPFLHTRLTHDWNIIEQKNLRKKKKTSFGRPKLQKVLRKQVKLLTEETVKLIIQCCVPCEDEKIAIVDDSSVTDCQTNVPIATDTCSMDAETPVVRIEIDDTVCVAESDDDDDCVDDAPISVFSAVNEVACCVSNEKTDASAIVIQSNVAEKSAVACALPSVSGVSPAESTSIVCDENADIGVRASEADEDEGEVAVEVPSLHPTSRTKHTQLTALGLCLMEDEDIRSAILATSFSSLVWKHLIIYKVVLQLCWPLLNHVILDPPHADTVTYFFTMVLKGLEVHKVDRFKGYAFDELAFKMYRSLRPGYSDLYKVMRQVPNINLHNLDKFDKCILDPTLQKPDHVLLRDFKVLIKGYTLKPFGRHKRNKEQPNIPVHHSMKLKKRLLAYAKSKDGKPPLSKQKYLRPLP</sequence>
<reference evidence="3" key="1">
    <citation type="journal article" date="2022" name="bioRxiv">
        <title>Sequencing and chromosome-scale assembly of the giantPleurodeles waltlgenome.</title>
        <authorList>
            <person name="Brown T."/>
            <person name="Elewa A."/>
            <person name="Iarovenko S."/>
            <person name="Subramanian E."/>
            <person name="Araus A.J."/>
            <person name="Petzold A."/>
            <person name="Susuki M."/>
            <person name="Suzuki K.-i.T."/>
            <person name="Hayashi T."/>
            <person name="Toyoda A."/>
            <person name="Oliveira C."/>
            <person name="Osipova E."/>
            <person name="Leigh N.D."/>
            <person name="Simon A."/>
            <person name="Yun M.H."/>
        </authorList>
    </citation>
    <scope>NUCLEOTIDE SEQUENCE</scope>
    <source>
        <strain evidence="3">20211129_DDA</strain>
        <tissue evidence="3">Liver</tissue>
    </source>
</reference>
<protein>
    <submittedName>
        <fullName evidence="3">Uncharacterized protein</fullName>
    </submittedName>
</protein>
<dbReference type="Pfam" id="PF19273">
    <property type="entry name" value="Exportin-5"/>
    <property type="match status" value="2"/>
</dbReference>
<feature type="domain" description="Exportin-5 C-terminal" evidence="2">
    <location>
        <begin position="1103"/>
        <end position="1263"/>
    </location>
</feature>
<name>A0AAV7P0I8_PLEWA</name>
<evidence type="ECO:0000259" key="1">
    <source>
        <dbReference type="Pfam" id="PF08389"/>
    </source>
</evidence>
<dbReference type="SUPFAM" id="SSF48371">
    <property type="entry name" value="ARM repeat"/>
    <property type="match status" value="1"/>
</dbReference>
<dbReference type="InterPro" id="IPR045478">
    <property type="entry name" value="Exportin-5_C"/>
</dbReference>
<dbReference type="GO" id="GO:0005634">
    <property type="term" value="C:nucleus"/>
    <property type="evidence" value="ECO:0007669"/>
    <property type="project" value="TreeGrafter"/>
</dbReference>
<dbReference type="PANTHER" id="PTHR11223:SF3">
    <property type="entry name" value="EXPORTIN-5"/>
    <property type="match status" value="1"/>
</dbReference>
<evidence type="ECO:0000313" key="3">
    <source>
        <dbReference type="EMBL" id="KAJ1120715.1"/>
    </source>
</evidence>
<dbReference type="InterPro" id="IPR013598">
    <property type="entry name" value="Exportin-1/Importin-b-like"/>
</dbReference>
<feature type="domain" description="Exportin-1/Importin-beta-like" evidence="1">
    <location>
        <begin position="110"/>
        <end position="261"/>
    </location>
</feature>
<dbReference type="GO" id="GO:0006405">
    <property type="term" value="P:RNA export from nucleus"/>
    <property type="evidence" value="ECO:0007669"/>
    <property type="project" value="TreeGrafter"/>
</dbReference>
<dbReference type="GO" id="GO:0042565">
    <property type="term" value="C:RNA nuclear export complex"/>
    <property type="evidence" value="ECO:0007669"/>
    <property type="project" value="TreeGrafter"/>
</dbReference>
<organism evidence="3 4">
    <name type="scientific">Pleurodeles waltl</name>
    <name type="common">Iberian ribbed newt</name>
    <dbReference type="NCBI Taxonomy" id="8319"/>
    <lineage>
        <taxon>Eukaryota</taxon>
        <taxon>Metazoa</taxon>
        <taxon>Chordata</taxon>
        <taxon>Craniata</taxon>
        <taxon>Vertebrata</taxon>
        <taxon>Euteleostomi</taxon>
        <taxon>Amphibia</taxon>
        <taxon>Batrachia</taxon>
        <taxon>Caudata</taxon>
        <taxon>Salamandroidea</taxon>
        <taxon>Salamandridae</taxon>
        <taxon>Pleurodelinae</taxon>
        <taxon>Pleurodeles</taxon>
    </lineage>
</organism>
<gene>
    <name evidence="3" type="ORF">NDU88_008877</name>
</gene>
<evidence type="ECO:0000313" key="4">
    <source>
        <dbReference type="Proteomes" id="UP001066276"/>
    </source>
</evidence>
<keyword evidence="4" id="KW-1185">Reference proteome</keyword>
<dbReference type="InterPro" id="IPR011989">
    <property type="entry name" value="ARM-like"/>
</dbReference>
<feature type="domain" description="Exportin-5 C-terminal" evidence="2">
    <location>
        <begin position="303"/>
        <end position="957"/>
    </location>
</feature>
<dbReference type="EMBL" id="JANPWB010000012">
    <property type="protein sequence ID" value="KAJ1120715.1"/>
    <property type="molecule type" value="Genomic_DNA"/>
</dbReference>
<comment type="caution">
    <text evidence="3">The sequence shown here is derived from an EMBL/GenBank/DDBJ whole genome shotgun (WGS) entry which is preliminary data.</text>
</comment>
<dbReference type="Proteomes" id="UP001066276">
    <property type="component" value="Chromosome 8"/>
</dbReference>
<proteinExistence type="predicted"/>
<dbReference type="PANTHER" id="PTHR11223">
    <property type="entry name" value="EXPORTIN 1/5"/>
    <property type="match status" value="1"/>
</dbReference>
<dbReference type="GO" id="GO:0005737">
    <property type="term" value="C:cytoplasm"/>
    <property type="evidence" value="ECO:0007669"/>
    <property type="project" value="TreeGrafter"/>
</dbReference>
<dbReference type="Gene3D" id="1.25.10.10">
    <property type="entry name" value="Leucine-rich Repeat Variant"/>
    <property type="match status" value="2"/>
</dbReference>
<dbReference type="GO" id="GO:0003723">
    <property type="term" value="F:RNA binding"/>
    <property type="evidence" value="ECO:0007669"/>
    <property type="project" value="TreeGrafter"/>
</dbReference>